<evidence type="ECO:0000313" key="2">
    <source>
        <dbReference type="Proteomes" id="UP000028931"/>
    </source>
</evidence>
<dbReference type="AlphaFoldDB" id="A0A077F5P6"/>
<accession>A0A077F5P6</accession>
<dbReference type="EMBL" id="CP009048">
    <property type="protein sequence ID" value="AIL59274.1"/>
    <property type="molecule type" value="Genomic_DNA"/>
</dbReference>
<protein>
    <submittedName>
        <fullName evidence="1">Uncharacterized protein</fullName>
    </submittedName>
</protein>
<proteinExistence type="predicted"/>
<dbReference type="HOGENOM" id="CLU_140191_0_0_6"/>
<sequence length="122" mass="13257">MLPKTGSFFLSHEQYAEGIARALRTELGATHQAVKTLMKWTNANERTAKNWLAGVSGPRGEHLAALIQHSDLALDTFLHMAQRRQAVVASTLPTLRDKLMMAVATIDACLSDTVANDLASQA</sequence>
<evidence type="ECO:0000313" key="1">
    <source>
        <dbReference type="EMBL" id="AIL59274.1"/>
    </source>
</evidence>
<dbReference type="OrthoDB" id="8611097at2"/>
<dbReference type="RefSeq" id="WP_038605083.1">
    <property type="nucleotide sequence ID" value="NZ_CP009048.1"/>
</dbReference>
<organism evidence="1 2">
    <name type="scientific">Pseudomonas alkylphenolica</name>
    <dbReference type="NCBI Taxonomy" id="237609"/>
    <lineage>
        <taxon>Bacteria</taxon>
        <taxon>Pseudomonadati</taxon>
        <taxon>Pseudomonadota</taxon>
        <taxon>Gammaproteobacteria</taxon>
        <taxon>Pseudomonadales</taxon>
        <taxon>Pseudomonadaceae</taxon>
        <taxon>Pseudomonas</taxon>
    </lineage>
</organism>
<name>A0A077F5P6_9PSED</name>
<gene>
    <name evidence="1" type="ORF">PSAKL28_00360</name>
</gene>
<dbReference type="eggNOG" id="ENOG5032TRN">
    <property type="taxonomic scope" value="Bacteria"/>
</dbReference>
<dbReference type="KEGG" id="palk:PSAKL28_00360"/>
<dbReference type="Proteomes" id="UP000028931">
    <property type="component" value="Chromosome"/>
</dbReference>
<reference evidence="1 2" key="1">
    <citation type="submission" date="2014-07" db="EMBL/GenBank/DDBJ databases">
        <authorList>
            <person name="Lee K."/>
            <person name="Lim J.Y."/>
            <person name="Hwang I."/>
        </authorList>
    </citation>
    <scope>NUCLEOTIDE SEQUENCE [LARGE SCALE GENOMIC DNA]</scope>
    <source>
        <strain evidence="1 2">KL28</strain>
    </source>
</reference>